<dbReference type="HOGENOM" id="CLU_2491134_0_0_6"/>
<keyword evidence="2" id="KW-1133">Transmembrane helix</keyword>
<accession>A0A0C4WLS8</accession>
<reference evidence="3 4" key="1">
    <citation type="journal article" date="2015" name="PLoS ONE">
        <title>Azotobacter Genomes: The Genome of Azotobacter chroococcum NCIMB 8003 (ATCC 4412).</title>
        <authorList>
            <person name="Robson R.L."/>
            <person name="Jones R."/>
            <person name="Robson R.M."/>
            <person name="Schwartz A."/>
            <person name="Richardson T.H."/>
        </authorList>
    </citation>
    <scope>NUCLEOTIDE SEQUENCE [LARGE SCALE GENOMIC DNA]</scope>
    <source>
        <strain evidence="3 4">NCIMB 8003</strain>
    </source>
</reference>
<keyword evidence="4" id="KW-1185">Reference proteome</keyword>
<keyword evidence="2" id="KW-0472">Membrane</keyword>
<dbReference type="Proteomes" id="UP000068210">
    <property type="component" value="Chromosome"/>
</dbReference>
<dbReference type="STRING" id="1328314.Achr_17190"/>
<sequence length="86" mass="8489">MPVTAGIFSVLALVLALVTIAGVIAPSLLRNRKTGAVPKRLSVLVWGCIAVLVTMILAGSLVPAPATAPATAGAGTNEAESGSAPR</sequence>
<name>A0A0C4WLS8_9GAMM</name>
<dbReference type="EMBL" id="CP010415">
    <property type="protein sequence ID" value="AJE21176.1"/>
    <property type="molecule type" value="Genomic_DNA"/>
</dbReference>
<organism evidence="3 4">
    <name type="scientific">Azotobacter chroococcum NCIMB 8003</name>
    <dbReference type="NCBI Taxonomy" id="1328314"/>
    <lineage>
        <taxon>Bacteria</taxon>
        <taxon>Pseudomonadati</taxon>
        <taxon>Pseudomonadota</taxon>
        <taxon>Gammaproteobacteria</taxon>
        <taxon>Pseudomonadales</taxon>
        <taxon>Pseudomonadaceae</taxon>
        <taxon>Azotobacter</taxon>
    </lineage>
</organism>
<protein>
    <recommendedName>
        <fullName evidence="5">Transmembrane protein</fullName>
    </recommendedName>
</protein>
<gene>
    <name evidence="3" type="ORF">Achr_17190</name>
</gene>
<evidence type="ECO:0000256" key="2">
    <source>
        <dbReference type="SAM" id="Phobius"/>
    </source>
</evidence>
<dbReference type="RefSeq" id="WP_039803578.1">
    <property type="nucleotide sequence ID" value="NZ_CP010415.1"/>
</dbReference>
<feature type="transmembrane region" description="Helical" evidence="2">
    <location>
        <begin position="6"/>
        <end position="29"/>
    </location>
</feature>
<evidence type="ECO:0000256" key="1">
    <source>
        <dbReference type="SAM" id="MobiDB-lite"/>
    </source>
</evidence>
<proteinExistence type="predicted"/>
<keyword evidence="2" id="KW-0812">Transmembrane</keyword>
<evidence type="ECO:0008006" key="5">
    <source>
        <dbReference type="Google" id="ProtNLM"/>
    </source>
</evidence>
<feature type="region of interest" description="Disordered" evidence="1">
    <location>
        <begin position="67"/>
        <end position="86"/>
    </location>
</feature>
<feature type="transmembrane region" description="Helical" evidence="2">
    <location>
        <begin position="41"/>
        <end position="62"/>
    </location>
</feature>
<dbReference type="AlphaFoldDB" id="A0A0C4WLS8"/>
<evidence type="ECO:0000313" key="4">
    <source>
        <dbReference type="Proteomes" id="UP000068210"/>
    </source>
</evidence>
<evidence type="ECO:0000313" key="3">
    <source>
        <dbReference type="EMBL" id="AJE21176.1"/>
    </source>
</evidence>
<dbReference type="KEGG" id="acx:Achr_17190"/>